<evidence type="ECO:0000256" key="4">
    <source>
        <dbReference type="SAM" id="MobiDB-lite"/>
    </source>
</evidence>
<dbReference type="PROSITE" id="PS50088">
    <property type="entry name" value="ANK_REPEAT"/>
    <property type="match status" value="1"/>
</dbReference>
<dbReference type="PANTHER" id="PTHR48051">
    <property type="match status" value="1"/>
</dbReference>
<dbReference type="InterPro" id="IPR036770">
    <property type="entry name" value="Ankyrin_rpt-contain_sf"/>
</dbReference>
<dbReference type="PANTHER" id="PTHR48051:SF1">
    <property type="entry name" value="RAS SUPPRESSOR PROTEIN 1"/>
    <property type="match status" value="1"/>
</dbReference>
<dbReference type="SMART" id="SM00248">
    <property type="entry name" value="ANK"/>
    <property type="match status" value="2"/>
</dbReference>
<dbReference type="InterPro" id="IPR032675">
    <property type="entry name" value="LRR_dom_sf"/>
</dbReference>
<dbReference type="PROSITE" id="PS50297">
    <property type="entry name" value="ANK_REP_REGION"/>
    <property type="match status" value="1"/>
</dbReference>
<name>A0A7S0EBH5_9EUKA</name>
<dbReference type="InterPro" id="IPR050216">
    <property type="entry name" value="LRR_domain-containing"/>
</dbReference>
<dbReference type="InterPro" id="IPR002110">
    <property type="entry name" value="Ankyrin_rpt"/>
</dbReference>
<dbReference type="Gene3D" id="3.80.10.10">
    <property type="entry name" value="Ribonuclease Inhibitor"/>
    <property type="match status" value="1"/>
</dbReference>
<dbReference type="GO" id="GO:0005737">
    <property type="term" value="C:cytoplasm"/>
    <property type="evidence" value="ECO:0007669"/>
    <property type="project" value="TreeGrafter"/>
</dbReference>
<accession>A0A7S0EBH5</accession>
<sequence length="498" mass="53698">MAPKKKSGGGNPRDQYFTAIKQQKLDTLRWCLRHGGVTHRSEDEEGHTGLMVAAAGGFSDSLGKLIEQVLKIGPPEDMDDVDEDGRTPLMMAAYNGKLDCVKLLVIQGKCNLKIKDEKGVDARGYAALRKNDKIMAFLDNPKAATPDSEGDDDEEEKPKARVFKASQQVGVSSETKKQEEAHATKVAAAEALEAELLAAPKPAWPEVAAVIKDTRRELSLRGKEGLKNSKHGPLDVALWNCVCLFELRIEMNDGVLTSLPPQLSRLENLTTLIVSANALTELPDAIASLKKLRNLEAAGNKLSAIPDGVAQCELLQVVDLSNNSIASLAPLKDLKELVSLKVGNNELSELELAYGDLEHMNTLSAPNNSIVETPRGIGQLQMLVVLDLSHNKLEQVPMEWGTLTEKKLQQVRLAGNPLADPRIRRFVDGDAPSMVKDLLNHVRKHGFKADAGGGKKGGKKGKKGKKAAASPSGSDDDGEDNIADLLAAMAKGSDDELD</sequence>
<organism evidence="5">
    <name type="scientific">Phaeocystis antarctica</name>
    <dbReference type="NCBI Taxonomy" id="33657"/>
    <lineage>
        <taxon>Eukaryota</taxon>
        <taxon>Haptista</taxon>
        <taxon>Haptophyta</taxon>
        <taxon>Prymnesiophyceae</taxon>
        <taxon>Phaeocystales</taxon>
        <taxon>Phaeocystaceae</taxon>
        <taxon>Phaeocystis</taxon>
    </lineage>
</organism>
<dbReference type="EMBL" id="HBEP01010341">
    <property type="protein sequence ID" value="CAD8478739.1"/>
    <property type="molecule type" value="Transcribed_RNA"/>
</dbReference>
<dbReference type="SMART" id="SM00369">
    <property type="entry name" value="LRR_TYP"/>
    <property type="match status" value="4"/>
</dbReference>
<feature type="region of interest" description="Disordered" evidence="4">
    <location>
        <begin position="446"/>
        <end position="498"/>
    </location>
</feature>
<dbReference type="SUPFAM" id="SSF52058">
    <property type="entry name" value="L domain-like"/>
    <property type="match status" value="1"/>
</dbReference>
<dbReference type="AlphaFoldDB" id="A0A7S0EBH5"/>
<evidence type="ECO:0000256" key="3">
    <source>
        <dbReference type="PROSITE-ProRule" id="PRU00023"/>
    </source>
</evidence>
<dbReference type="SUPFAM" id="SSF48403">
    <property type="entry name" value="Ankyrin repeat"/>
    <property type="match status" value="1"/>
</dbReference>
<keyword evidence="2" id="KW-0677">Repeat</keyword>
<feature type="region of interest" description="Disordered" evidence="4">
    <location>
        <begin position="139"/>
        <end position="159"/>
    </location>
</feature>
<dbReference type="PRINTS" id="PR00019">
    <property type="entry name" value="LEURICHRPT"/>
</dbReference>
<evidence type="ECO:0000313" key="5">
    <source>
        <dbReference type="EMBL" id="CAD8478739.1"/>
    </source>
</evidence>
<evidence type="ECO:0000256" key="1">
    <source>
        <dbReference type="ARBA" id="ARBA00022614"/>
    </source>
</evidence>
<dbReference type="InterPro" id="IPR003591">
    <property type="entry name" value="Leu-rich_rpt_typical-subtyp"/>
</dbReference>
<dbReference type="Pfam" id="PF12796">
    <property type="entry name" value="Ank_2"/>
    <property type="match status" value="1"/>
</dbReference>
<reference evidence="5" key="1">
    <citation type="submission" date="2021-01" db="EMBL/GenBank/DDBJ databases">
        <authorList>
            <person name="Corre E."/>
            <person name="Pelletier E."/>
            <person name="Niang G."/>
            <person name="Scheremetjew M."/>
            <person name="Finn R."/>
            <person name="Kale V."/>
            <person name="Holt S."/>
            <person name="Cochrane G."/>
            <person name="Meng A."/>
            <person name="Brown T."/>
            <person name="Cohen L."/>
        </authorList>
    </citation>
    <scope>NUCLEOTIDE SEQUENCE</scope>
    <source>
        <strain evidence="5">CCMP1374</strain>
    </source>
</reference>
<keyword evidence="1" id="KW-0433">Leucine-rich repeat</keyword>
<feature type="compositionally biased region" description="Basic residues" evidence="4">
    <location>
        <begin position="456"/>
        <end position="466"/>
    </location>
</feature>
<feature type="repeat" description="ANK" evidence="3">
    <location>
        <begin position="84"/>
        <end position="108"/>
    </location>
</feature>
<evidence type="ECO:0000256" key="2">
    <source>
        <dbReference type="ARBA" id="ARBA00022737"/>
    </source>
</evidence>
<keyword evidence="3" id="KW-0040">ANK repeat</keyword>
<dbReference type="PROSITE" id="PS51450">
    <property type="entry name" value="LRR"/>
    <property type="match status" value="1"/>
</dbReference>
<gene>
    <name evidence="5" type="ORF">PANT1444_LOCUS5812</name>
</gene>
<protein>
    <submittedName>
        <fullName evidence="5">Uncharacterized protein</fullName>
    </submittedName>
</protein>
<dbReference type="Gene3D" id="1.25.40.20">
    <property type="entry name" value="Ankyrin repeat-containing domain"/>
    <property type="match status" value="1"/>
</dbReference>
<dbReference type="InterPro" id="IPR001611">
    <property type="entry name" value="Leu-rich_rpt"/>
</dbReference>
<proteinExistence type="predicted"/>